<dbReference type="InterPro" id="IPR023231">
    <property type="entry name" value="GSKIP_dom_sf"/>
</dbReference>
<accession>A0A4V4LSW1</accession>
<evidence type="ECO:0000256" key="1">
    <source>
        <dbReference type="ARBA" id="ARBA00022490"/>
    </source>
</evidence>
<dbReference type="GO" id="GO:0003729">
    <property type="term" value="F:mRNA binding"/>
    <property type="evidence" value="ECO:0007669"/>
    <property type="project" value="TreeGrafter"/>
</dbReference>
<feature type="compositionally biased region" description="Low complexity" evidence="2">
    <location>
        <begin position="1239"/>
        <end position="1260"/>
    </location>
</feature>
<dbReference type="Pfam" id="PF13424">
    <property type="entry name" value="TPR_12"/>
    <property type="match status" value="1"/>
</dbReference>
<feature type="compositionally biased region" description="Basic and acidic residues" evidence="2">
    <location>
        <begin position="622"/>
        <end position="641"/>
    </location>
</feature>
<dbReference type="Proteomes" id="UP000310189">
    <property type="component" value="Unassembled WGS sequence"/>
</dbReference>
<dbReference type="CDD" id="cd15466">
    <property type="entry name" value="CLU-central"/>
    <property type="match status" value="1"/>
</dbReference>
<dbReference type="InterPro" id="IPR027523">
    <property type="entry name" value="CLU_prot"/>
</dbReference>
<feature type="compositionally biased region" description="Basic and acidic residues" evidence="2">
    <location>
        <begin position="1225"/>
        <end position="1238"/>
    </location>
</feature>
<organism evidence="4 5">
    <name type="scientific">Wallemia hederae</name>
    <dbReference type="NCBI Taxonomy" id="1540922"/>
    <lineage>
        <taxon>Eukaryota</taxon>
        <taxon>Fungi</taxon>
        <taxon>Dikarya</taxon>
        <taxon>Basidiomycota</taxon>
        <taxon>Wallemiomycotina</taxon>
        <taxon>Wallemiomycetes</taxon>
        <taxon>Wallemiales</taxon>
        <taxon>Wallemiaceae</taxon>
        <taxon>Wallemia</taxon>
    </lineage>
</organism>
<comment type="caution">
    <text evidence="4">The sequence shown here is derived from an EMBL/GenBank/DDBJ whole genome shotgun (WGS) entry which is preliminary data.</text>
</comment>
<dbReference type="InterPro" id="IPR033646">
    <property type="entry name" value="CLU-central"/>
</dbReference>
<feature type="region of interest" description="Disordered" evidence="2">
    <location>
        <begin position="619"/>
        <end position="647"/>
    </location>
</feature>
<dbReference type="PANTHER" id="PTHR12601:SF6">
    <property type="entry name" value="CLUSTERED MITOCHONDRIA PROTEIN HOMOLOG"/>
    <property type="match status" value="1"/>
</dbReference>
<dbReference type="EMBL" id="SPNW01000047">
    <property type="protein sequence ID" value="TIA87823.1"/>
    <property type="molecule type" value="Genomic_DNA"/>
</dbReference>
<dbReference type="SUPFAM" id="SSF103107">
    <property type="entry name" value="Hypothetical protein c14orf129, hspc210"/>
    <property type="match status" value="1"/>
</dbReference>
<dbReference type="InterPro" id="IPR011990">
    <property type="entry name" value="TPR-like_helical_dom_sf"/>
</dbReference>
<evidence type="ECO:0000256" key="2">
    <source>
        <dbReference type="SAM" id="MobiDB-lite"/>
    </source>
</evidence>
<protein>
    <recommendedName>
        <fullName evidence="3">Clu domain-containing protein</fullName>
    </recommendedName>
</protein>
<dbReference type="PANTHER" id="PTHR12601">
    <property type="entry name" value="EUKARYOTIC TRANSLATION INITIATION FACTOR 3 SUBUNIT EIF-3"/>
    <property type="match status" value="1"/>
</dbReference>
<feature type="region of interest" description="Disordered" evidence="2">
    <location>
        <begin position="1225"/>
        <end position="1262"/>
    </location>
</feature>
<evidence type="ECO:0000259" key="3">
    <source>
        <dbReference type="PROSITE" id="PS51823"/>
    </source>
</evidence>
<dbReference type="PROSITE" id="PS51823">
    <property type="entry name" value="CLU"/>
    <property type="match status" value="1"/>
</dbReference>
<dbReference type="SUPFAM" id="SSF48452">
    <property type="entry name" value="TPR-like"/>
    <property type="match status" value="1"/>
</dbReference>
<name>A0A4V4LSW1_9BASI</name>
<dbReference type="GO" id="GO:0005737">
    <property type="term" value="C:cytoplasm"/>
    <property type="evidence" value="ECO:0007669"/>
    <property type="project" value="TreeGrafter"/>
</dbReference>
<dbReference type="OrthoDB" id="771227at2759"/>
<dbReference type="GO" id="GO:0048312">
    <property type="term" value="P:intracellular distribution of mitochondria"/>
    <property type="evidence" value="ECO:0007669"/>
    <property type="project" value="TreeGrafter"/>
</dbReference>
<keyword evidence="5" id="KW-1185">Reference proteome</keyword>
<feature type="domain" description="Clu" evidence="3">
    <location>
        <begin position="314"/>
        <end position="558"/>
    </location>
</feature>
<dbReference type="Pfam" id="PF13236">
    <property type="entry name" value="CLU"/>
    <property type="match status" value="1"/>
</dbReference>
<sequence length="1290" mass="143149">MEDADLAQFNLTILLPQPRALSKQQPQQPQRSIQIMTLPKETCLDLAQAVHESPEGYNVGAFSFRDAVMENGKQVPSKHRLSDDVQVSTVLEKQQSDDKKLFVELEDYSDIDLRHHVIRFREAAVGPSTDTSNLGIESGLSVVDYIQPPSVQEEPSLNIADDHSFHQFDSAAVRPLSKLLPRDRNKELQQSVRAFALSHWNPPPPQCRLRGHVLYLQLTTLEGEIFHLTATKRGFHVNKCTSTHFDPSMKPANEVTGGLAHSHSLFDLTSRLSSLYNAKFTPIFSESLNLVRDPFAIVQIPQALPAHPWLVSRPQHLPDGLRTQSAYLLTGSTVLEGLEGARDWNDELQSTKELAVNTYHERITREKLLQKLYADFSLAAVRGVVAVSRGEVPPLSHSQQTYVHANIAYTPASDDKAAGREVTYHRFLNTIDAPGLSVIATIAVDYAGKRWIAQSVVPGLLKKQEREANGEEVKTDNNKIVYGLDELNGKGSKQVKYDKTFADLLEPVSRALRFANKKVKVDEEEVEFATNLKGLVGGDSRRYIVEPSRMSCPDVLWKNGKLSVDTLEEKVEKKDAPAYPHAALLRQEALEAYAEYELRKRSRDAVERARNEGIEKGIFAKPTEKQVTDGEEKEGEKKADDVVPPPSSADIEKAINEGKISVPQIGTLLFNPDVDGDEKDESVKAVEHASAYVTETLIPLLVLDVVHGNNIPADGAALTAAMHQKGINMRHLGTLIEAANQNRNKKSILGPAFGVIDCFKGVVKHEMVLRAAKHILRSYMKDADFTTLQAIISHFLNCLLGTELNANPAAESPKDDFGEDVVADKTVEWFNLTPKALQEKIQAEVAVRYRFSLTQGDLDAIRKPQMLRELALRVGFQLELRDYRFRDVVSDTAEEINVDNNASKKALKRARAVAQAQSRALSGLDRSATFAPSDILEIVPLVKDSAPRSTICDDAFEHGRLAFQTGAAGFINPDGEPQSVAQNREAGLELMYEGVSLFEQIYTPLHAEVAKAFNGYVVAKHQMIRSGNKEEIDVEAHEQCLRLQRNAVIISERTLGIDHYETLSFLQNLAHLEISAGHVNSSLKYFRYAIDLWQSIYGADHPEIIQIYSSVGNIFQQARRFEESLKMYEIAKELAFKVYGMYSYFGATMLLRVAEQHVCVNQLKLKPAINACKEAVKGYEEAVGKDAQEYKDATAFLNQLTAAAVHIARVNSDPVQQNARKVVEARMRDAEKQQKEQDSVVNGKVGSGSGSVSNGAASNNISQDDVDAMVKFIEGGSSSKGSKKSKKNKK</sequence>
<evidence type="ECO:0000313" key="5">
    <source>
        <dbReference type="Proteomes" id="UP000310189"/>
    </source>
</evidence>
<keyword evidence="1" id="KW-0963">Cytoplasm</keyword>
<evidence type="ECO:0000313" key="4">
    <source>
        <dbReference type="EMBL" id="TIA87823.1"/>
    </source>
</evidence>
<dbReference type="InterPro" id="IPR025697">
    <property type="entry name" value="CLU_dom"/>
</dbReference>
<dbReference type="Gene3D" id="1.25.40.10">
    <property type="entry name" value="Tetratricopeptide repeat domain"/>
    <property type="match status" value="1"/>
</dbReference>
<gene>
    <name evidence="4" type="ORF">E3P99_02959</name>
</gene>
<proteinExistence type="predicted"/>
<dbReference type="Pfam" id="PF12807">
    <property type="entry name" value="eIF3_p135"/>
    <property type="match status" value="1"/>
</dbReference>
<reference evidence="4 5" key="1">
    <citation type="submission" date="2019-03" db="EMBL/GenBank/DDBJ databases">
        <title>Sequencing 23 genomes of Wallemia ichthyophaga.</title>
        <authorList>
            <person name="Gostincar C."/>
        </authorList>
    </citation>
    <scope>NUCLEOTIDE SEQUENCE [LARGE SCALE GENOMIC DNA]</scope>
    <source>
        <strain evidence="4 5">EXF-5753</strain>
    </source>
</reference>